<organism evidence="2">
    <name type="scientific">Oikopleura dioica</name>
    <name type="common">Tunicate</name>
    <dbReference type="NCBI Taxonomy" id="34765"/>
    <lineage>
        <taxon>Eukaryota</taxon>
        <taxon>Metazoa</taxon>
        <taxon>Chordata</taxon>
        <taxon>Tunicata</taxon>
        <taxon>Appendicularia</taxon>
        <taxon>Copelata</taxon>
        <taxon>Oikopleuridae</taxon>
        <taxon>Oikopleura</taxon>
    </lineage>
</organism>
<keyword evidence="3" id="KW-1185">Reference proteome</keyword>
<evidence type="ECO:0000256" key="1">
    <source>
        <dbReference type="SAM" id="MobiDB-lite"/>
    </source>
</evidence>
<feature type="region of interest" description="Disordered" evidence="1">
    <location>
        <begin position="1"/>
        <end position="33"/>
    </location>
</feature>
<evidence type="ECO:0000313" key="2">
    <source>
        <dbReference type="EMBL" id="CBY18068.1"/>
    </source>
</evidence>
<dbReference type="EMBL" id="FN653023">
    <property type="protein sequence ID" value="CBY18068.1"/>
    <property type="molecule type" value="Genomic_DNA"/>
</dbReference>
<dbReference type="AlphaFoldDB" id="E4X364"/>
<reference evidence="2" key="1">
    <citation type="journal article" date="2010" name="Science">
        <title>Plasticity of animal genome architecture unmasked by rapid evolution of a pelagic tunicate.</title>
        <authorList>
            <person name="Denoeud F."/>
            <person name="Henriet S."/>
            <person name="Mungpakdee S."/>
            <person name="Aury J.M."/>
            <person name="Da Silva C."/>
            <person name="Brinkmann H."/>
            <person name="Mikhaleva J."/>
            <person name="Olsen L.C."/>
            <person name="Jubin C."/>
            <person name="Canestro C."/>
            <person name="Bouquet J.M."/>
            <person name="Danks G."/>
            <person name="Poulain J."/>
            <person name="Campsteijn C."/>
            <person name="Adamski M."/>
            <person name="Cross I."/>
            <person name="Yadetie F."/>
            <person name="Muffato M."/>
            <person name="Louis A."/>
            <person name="Butcher S."/>
            <person name="Tsagkogeorga G."/>
            <person name="Konrad A."/>
            <person name="Singh S."/>
            <person name="Jensen M.F."/>
            <person name="Cong E.H."/>
            <person name="Eikeseth-Otteraa H."/>
            <person name="Noel B."/>
            <person name="Anthouard V."/>
            <person name="Porcel B.M."/>
            <person name="Kachouri-Lafond R."/>
            <person name="Nishino A."/>
            <person name="Ugolini M."/>
            <person name="Chourrout P."/>
            <person name="Nishida H."/>
            <person name="Aasland R."/>
            <person name="Huzurbazar S."/>
            <person name="Westhof E."/>
            <person name="Delsuc F."/>
            <person name="Lehrach H."/>
            <person name="Reinhardt R."/>
            <person name="Weissenbach J."/>
            <person name="Roy S.W."/>
            <person name="Artiguenave F."/>
            <person name="Postlethwait J.H."/>
            <person name="Manak J.R."/>
            <person name="Thompson E.M."/>
            <person name="Jaillon O."/>
            <person name="Du Pasquier L."/>
            <person name="Boudinot P."/>
            <person name="Liberles D.A."/>
            <person name="Volff J.N."/>
            <person name="Philippe H."/>
            <person name="Lenhard B."/>
            <person name="Roest Crollius H."/>
            <person name="Wincker P."/>
            <person name="Chourrout D."/>
        </authorList>
    </citation>
    <scope>NUCLEOTIDE SEQUENCE [LARGE SCALE GENOMIC DNA]</scope>
</reference>
<feature type="compositionally biased region" description="Basic residues" evidence="1">
    <location>
        <begin position="1"/>
        <end position="19"/>
    </location>
</feature>
<sequence>MAPSKAKKTSNKKSTKAARRAVLASKSTSSTEKDVKIAPKDFDENSEWEIEEFGGLYLCWGKKKTRKPDGSIVKEFYLKTDNDHRVWIKWTVAFSDKIRWSAEKQDHLVGVSKDTVKKIIRDKKAWPLPSTNDGIDSGWKERRAICSKVGITEWVATTSERNKKYKIVNAELPVTQSEIEDTDEETDEEDSSN</sequence>
<name>E4X364_OIKDI</name>
<dbReference type="Proteomes" id="UP000001307">
    <property type="component" value="Unassembled WGS sequence"/>
</dbReference>
<evidence type="ECO:0000313" key="3">
    <source>
        <dbReference type="Proteomes" id="UP000001307"/>
    </source>
</evidence>
<dbReference type="OrthoDB" id="10346308at2759"/>
<dbReference type="InParanoid" id="E4X364"/>
<protein>
    <submittedName>
        <fullName evidence="2">Uncharacterized protein</fullName>
    </submittedName>
</protein>
<proteinExistence type="predicted"/>
<accession>E4X364</accession>
<gene>
    <name evidence="2" type="ORF">GSOID_T00017703001</name>
</gene>